<accession>A0A2J6TXH7</accession>
<dbReference type="OrthoDB" id="3553547at2759"/>
<dbReference type="RefSeq" id="XP_024744621.1">
    <property type="nucleotide sequence ID" value="XM_024886289.1"/>
</dbReference>
<feature type="compositionally biased region" description="Basic residues" evidence="2">
    <location>
        <begin position="48"/>
        <end position="64"/>
    </location>
</feature>
<name>A0A2J6TXH7_9HELO</name>
<proteinExistence type="predicted"/>
<feature type="region of interest" description="Disordered" evidence="2">
    <location>
        <begin position="1"/>
        <end position="151"/>
    </location>
</feature>
<dbReference type="Proteomes" id="UP000235371">
    <property type="component" value="Unassembled WGS sequence"/>
</dbReference>
<reference evidence="3 4" key="1">
    <citation type="submission" date="2016-04" db="EMBL/GenBank/DDBJ databases">
        <title>A degradative enzymes factory behind the ericoid mycorrhizal symbiosis.</title>
        <authorList>
            <consortium name="DOE Joint Genome Institute"/>
            <person name="Martino E."/>
            <person name="Morin E."/>
            <person name="Grelet G."/>
            <person name="Kuo A."/>
            <person name="Kohler A."/>
            <person name="Daghino S."/>
            <person name="Barry K."/>
            <person name="Choi C."/>
            <person name="Cichocki N."/>
            <person name="Clum A."/>
            <person name="Copeland A."/>
            <person name="Hainaut M."/>
            <person name="Haridas S."/>
            <person name="Labutti K."/>
            <person name="Lindquist E."/>
            <person name="Lipzen A."/>
            <person name="Khouja H.-R."/>
            <person name="Murat C."/>
            <person name="Ohm R."/>
            <person name="Olson A."/>
            <person name="Spatafora J."/>
            <person name="Veneault-Fourrey C."/>
            <person name="Henrissat B."/>
            <person name="Grigoriev I."/>
            <person name="Martin F."/>
            <person name="Perotto S."/>
        </authorList>
    </citation>
    <scope>NUCLEOTIDE SEQUENCE [LARGE SCALE GENOMIC DNA]</scope>
    <source>
        <strain evidence="3 4">E</strain>
    </source>
</reference>
<feature type="compositionally biased region" description="Polar residues" evidence="2">
    <location>
        <begin position="102"/>
        <end position="128"/>
    </location>
</feature>
<feature type="coiled-coil region" evidence="1">
    <location>
        <begin position="195"/>
        <end position="225"/>
    </location>
</feature>
<evidence type="ECO:0000313" key="4">
    <source>
        <dbReference type="Proteomes" id="UP000235371"/>
    </source>
</evidence>
<sequence length="462" mass="52077">MAGIDSSNESGFPHAQRTSAPQPCQQQEDMIFFEQKRKRDLLEVLNHGKSRSARRPYRKIKSRPSQRSVTDDTKTTPPPTSSNPSPTPVHEVAAMSLKLSLRPTNIDSNKTQPDPSFGAESTFSLNTLPPTTAEPEPPPSPRSQIRSFQAEKPRTLISNQTGPMERFLSQDNHPAGFEKDPGRMKEEGQRLRLLRTNALRLRAQLKIKRKELKEKEATKSSADEAFIRHVRESRSVQLFSNAQTSPDETADSYYLAMQAARDVYGPLEDEYTRIEDILDETEFEMAKIEIRLYGQETVPPPRHESATLSPLPQVADLLASVSASSSFLGLSTGHLDQYKPIHAEYLSRLGDLDLARERLQNMTQEHESLLVEQESRSRVGMELHSNLRAFLENLPAREAALRGEITEIELDVERLKSQCLEAGINLDELSDGSEPEKNFEDELSRPEFVQKQILGRSVLRGV</sequence>
<organism evidence="3 4">
    <name type="scientific">Hyaloscypha bicolor E</name>
    <dbReference type="NCBI Taxonomy" id="1095630"/>
    <lineage>
        <taxon>Eukaryota</taxon>
        <taxon>Fungi</taxon>
        <taxon>Dikarya</taxon>
        <taxon>Ascomycota</taxon>
        <taxon>Pezizomycotina</taxon>
        <taxon>Leotiomycetes</taxon>
        <taxon>Helotiales</taxon>
        <taxon>Hyaloscyphaceae</taxon>
        <taxon>Hyaloscypha</taxon>
        <taxon>Hyaloscypha bicolor</taxon>
    </lineage>
</organism>
<dbReference type="EMBL" id="KZ613740">
    <property type="protein sequence ID" value="PMD67717.1"/>
    <property type="molecule type" value="Genomic_DNA"/>
</dbReference>
<dbReference type="STRING" id="1095630.A0A2J6TXH7"/>
<dbReference type="GeneID" id="36594366"/>
<feature type="coiled-coil region" evidence="1">
    <location>
        <begin position="352"/>
        <end position="418"/>
    </location>
</feature>
<evidence type="ECO:0000256" key="1">
    <source>
        <dbReference type="SAM" id="Coils"/>
    </source>
</evidence>
<gene>
    <name evidence="3" type="ORF">K444DRAFT_658678</name>
</gene>
<dbReference type="InParanoid" id="A0A2J6TXH7"/>
<evidence type="ECO:0000256" key="2">
    <source>
        <dbReference type="SAM" id="MobiDB-lite"/>
    </source>
</evidence>
<keyword evidence="1" id="KW-0175">Coiled coil</keyword>
<evidence type="ECO:0000313" key="3">
    <source>
        <dbReference type="EMBL" id="PMD67717.1"/>
    </source>
</evidence>
<dbReference type="AlphaFoldDB" id="A0A2J6TXH7"/>
<feature type="compositionally biased region" description="Polar residues" evidence="2">
    <location>
        <begin position="1"/>
        <end position="28"/>
    </location>
</feature>
<protein>
    <submittedName>
        <fullName evidence="3">Uncharacterized protein</fullName>
    </submittedName>
</protein>
<feature type="compositionally biased region" description="Pro residues" evidence="2">
    <location>
        <begin position="76"/>
        <end position="87"/>
    </location>
</feature>
<keyword evidence="4" id="KW-1185">Reference proteome</keyword>